<gene>
    <name evidence="1" type="ORF">FHU36_008452</name>
</gene>
<dbReference type="RefSeq" id="WP_185089557.1">
    <property type="nucleotide sequence ID" value="NZ_JACHJB010000004.1"/>
</dbReference>
<dbReference type="EMBL" id="JACHJB010000004">
    <property type="protein sequence ID" value="MBB6351869.1"/>
    <property type="molecule type" value="Genomic_DNA"/>
</dbReference>
<dbReference type="AlphaFoldDB" id="A0A7X0CE92"/>
<dbReference type="Proteomes" id="UP000583800">
    <property type="component" value="Unassembled WGS sequence"/>
</dbReference>
<evidence type="ECO:0000313" key="2">
    <source>
        <dbReference type="Proteomes" id="UP000583800"/>
    </source>
</evidence>
<keyword evidence="2" id="KW-1185">Reference proteome</keyword>
<name>A0A7X0CE92_9ACTN</name>
<sequence>MTTSARPTLPVPGYEDLFPHIAVLDRPGDPLDGEVIVPPRTLGLLLARDLDEFNAEWERQLPAMRLGVQKTFNVPKEWQPGARRRAKELMARYNTMQMFQVMRGLHREHGVFPPGRDELASPTTSR</sequence>
<protein>
    <submittedName>
        <fullName evidence="1">Uncharacterized protein</fullName>
    </submittedName>
</protein>
<reference evidence="1 2" key="1">
    <citation type="submission" date="2020-08" db="EMBL/GenBank/DDBJ databases">
        <title>Sequencing the genomes of 1000 actinobacteria strains.</title>
        <authorList>
            <person name="Klenk H.-P."/>
        </authorList>
    </citation>
    <scope>NUCLEOTIDE SEQUENCE [LARGE SCALE GENOMIC DNA]</scope>
    <source>
        <strain evidence="1 2">DSM 45913</strain>
    </source>
</reference>
<organism evidence="1 2">
    <name type="scientific">Nonomuraea muscovyensis</name>
    <dbReference type="NCBI Taxonomy" id="1124761"/>
    <lineage>
        <taxon>Bacteria</taxon>
        <taxon>Bacillati</taxon>
        <taxon>Actinomycetota</taxon>
        <taxon>Actinomycetes</taxon>
        <taxon>Streptosporangiales</taxon>
        <taxon>Streptosporangiaceae</taxon>
        <taxon>Nonomuraea</taxon>
    </lineage>
</organism>
<evidence type="ECO:0000313" key="1">
    <source>
        <dbReference type="EMBL" id="MBB6351869.1"/>
    </source>
</evidence>
<proteinExistence type="predicted"/>
<comment type="caution">
    <text evidence="1">The sequence shown here is derived from an EMBL/GenBank/DDBJ whole genome shotgun (WGS) entry which is preliminary data.</text>
</comment>
<accession>A0A7X0CE92</accession>